<dbReference type="Pfam" id="PF12969">
    <property type="entry name" value="DUF3857"/>
    <property type="match status" value="1"/>
</dbReference>
<feature type="signal peptide" evidence="1">
    <location>
        <begin position="1"/>
        <end position="19"/>
    </location>
</feature>
<keyword evidence="1" id="KW-0732">Signal</keyword>
<sequence length="611" mass="69834">MIKFLLILFGAYSFSYALMTSGSEPVPSYSILEKHQKITLNPDYSYVTEVYQKTLITDPKGLNHGRFGIVMDRFTTVGDFEAKLINPLNGKIIKKLRLKDLTDRAFISDESLYQDTRLKYFNVETSLLPLQVEVSYTKKTAGNFHFPEWQPHFFPFQKVDRAVLEIHYPEKLGLRYKTQNLPDPLTAETEAGWMHLKWELAEQPPLSDKVDGKDFSKVALAPVRFAMEGYEGNMASWESLGRWFNLLNQGKDDLPQETKTFVHGLVEGITDDYEKIDVIYKYVQKHFRYVSIQLGIGGWMPTLSADVMANKYGDCKALTMLMKAMLKEAGISSDYTLVKAGEDAAPIDTDFPYNQFNHAILRVPLENDIIWIECTSNLHPAGFLGKFTANREVLVLTEDGGIIDKTPSYSESKYRIHSATYNLNMMDSGNAHIEGENYFQGFPAGIYSYMMYAMSDKEKVDYLNGHLGGKGLLVKDHHIELAQQREIPSAKITYSGNVLRFYQSTAKRILIPLSWAKWEINSELSASAWFEDRLRIQHAESLTWEEEPFDRSVEEDYFSLRIVASTVDDAILIHKTLQVNFPEDISSEEKANTISKINDLLNKQLTFKKSN</sequence>
<feature type="domain" description="Transglutaminase-like" evidence="2">
    <location>
        <begin position="260"/>
        <end position="335"/>
    </location>
</feature>
<name>A0ABV9T1F2_9BACT</name>
<feature type="domain" description="DUF3857" evidence="3">
    <location>
        <begin position="42"/>
        <end position="205"/>
    </location>
</feature>
<evidence type="ECO:0000259" key="3">
    <source>
        <dbReference type="Pfam" id="PF12969"/>
    </source>
</evidence>
<dbReference type="Gene3D" id="3.10.620.30">
    <property type="match status" value="1"/>
</dbReference>
<evidence type="ECO:0000313" key="4">
    <source>
        <dbReference type="EMBL" id="MFC4872545.1"/>
    </source>
</evidence>
<gene>
    <name evidence="4" type="ORF">ACFPFU_12680</name>
</gene>
<dbReference type="InterPro" id="IPR002931">
    <property type="entry name" value="Transglutaminase-like"/>
</dbReference>
<evidence type="ECO:0000313" key="5">
    <source>
        <dbReference type="Proteomes" id="UP001595818"/>
    </source>
</evidence>
<organism evidence="4 5">
    <name type="scientific">Negadavirga shengliensis</name>
    <dbReference type="NCBI Taxonomy" id="1389218"/>
    <lineage>
        <taxon>Bacteria</taxon>
        <taxon>Pseudomonadati</taxon>
        <taxon>Bacteroidota</taxon>
        <taxon>Cytophagia</taxon>
        <taxon>Cytophagales</taxon>
        <taxon>Cyclobacteriaceae</taxon>
        <taxon>Negadavirga</taxon>
    </lineage>
</organism>
<comment type="caution">
    <text evidence="4">The sequence shown here is derived from an EMBL/GenBank/DDBJ whole genome shotgun (WGS) entry which is preliminary data.</text>
</comment>
<protein>
    <submittedName>
        <fullName evidence="4">DUF3857 domain-containing transglutaminase family protein</fullName>
    </submittedName>
</protein>
<dbReference type="RefSeq" id="WP_377065026.1">
    <property type="nucleotide sequence ID" value="NZ_JBHSJJ010000006.1"/>
</dbReference>
<dbReference type="InterPro" id="IPR038765">
    <property type="entry name" value="Papain-like_cys_pep_sf"/>
</dbReference>
<accession>A0ABV9T1F2</accession>
<evidence type="ECO:0000256" key="1">
    <source>
        <dbReference type="SAM" id="SignalP"/>
    </source>
</evidence>
<proteinExistence type="predicted"/>
<evidence type="ECO:0000259" key="2">
    <source>
        <dbReference type="Pfam" id="PF01841"/>
    </source>
</evidence>
<keyword evidence="5" id="KW-1185">Reference proteome</keyword>
<dbReference type="SUPFAM" id="SSF54001">
    <property type="entry name" value="Cysteine proteinases"/>
    <property type="match status" value="1"/>
</dbReference>
<dbReference type="Pfam" id="PF01841">
    <property type="entry name" value="Transglut_core"/>
    <property type="match status" value="1"/>
</dbReference>
<feature type="chain" id="PRO_5045731496" evidence="1">
    <location>
        <begin position="20"/>
        <end position="611"/>
    </location>
</feature>
<dbReference type="Proteomes" id="UP001595818">
    <property type="component" value="Unassembled WGS sequence"/>
</dbReference>
<reference evidence="5" key="1">
    <citation type="journal article" date="2019" name="Int. J. Syst. Evol. Microbiol.">
        <title>The Global Catalogue of Microorganisms (GCM) 10K type strain sequencing project: providing services to taxonomists for standard genome sequencing and annotation.</title>
        <authorList>
            <consortium name="The Broad Institute Genomics Platform"/>
            <consortium name="The Broad Institute Genome Sequencing Center for Infectious Disease"/>
            <person name="Wu L."/>
            <person name="Ma J."/>
        </authorList>
    </citation>
    <scope>NUCLEOTIDE SEQUENCE [LARGE SCALE GENOMIC DNA]</scope>
    <source>
        <strain evidence="5">CGMCC 4.7466</strain>
    </source>
</reference>
<dbReference type="Gene3D" id="2.60.40.3140">
    <property type="match status" value="1"/>
</dbReference>
<dbReference type="InterPro" id="IPR024618">
    <property type="entry name" value="DUF3857"/>
</dbReference>
<dbReference type="EMBL" id="JBHSJJ010000006">
    <property type="protein sequence ID" value="MFC4872545.1"/>
    <property type="molecule type" value="Genomic_DNA"/>
</dbReference>